<dbReference type="InterPro" id="IPR007404">
    <property type="entry name" value="YdjM-like"/>
</dbReference>
<feature type="transmembrane region" description="Helical" evidence="1">
    <location>
        <begin position="100"/>
        <end position="118"/>
    </location>
</feature>
<keyword evidence="1" id="KW-0812">Transmembrane</keyword>
<dbReference type="Pfam" id="PF04307">
    <property type="entry name" value="YdjM"/>
    <property type="match status" value="1"/>
</dbReference>
<keyword evidence="1" id="KW-1133">Transmembrane helix</keyword>
<evidence type="ECO:0000256" key="1">
    <source>
        <dbReference type="SAM" id="Phobius"/>
    </source>
</evidence>
<dbReference type="Proteomes" id="UP000199076">
    <property type="component" value="Unassembled WGS sequence"/>
</dbReference>
<feature type="transmembrane region" description="Helical" evidence="1">
    <location>
        <begin position="70"/>
        <end position="88"/>
    </location>
</feature>
<dbReference type="AlphaFoldDB" id="A0A1G7FVE0"/>
<proteinExistence type="predicted"/>
<evidence type="ECO:0000313" key="3">
    <source>
        <dbReference type="Proteomes" id="UP000199076"/>
    </source>
</evidence>
<feature type="transmembrane region" description="Helical" evidence="1">
    <location>
        <begin position="12"/>
        <end position="33"/>
    </location>
</feature>
<keyword evidence="3" id="KW-1185">Reference proteome</keyword>
<accession>A0A1G7FVE0</accession>
<dbReference type="STRING" id="660518.SAMN05216218_101363"/>
<evidence type="ECO:0000313" key="2">
    <source>
        <dbReference type="EMBL" id="SDE79725.1"/>
    </source>
</evidence>
<keyword evidence="1" id="KW-0472">Membrane</keyword>
<dbReference type="EMBL" id="FNBK01000001">
    <property type="protein sequence ID" value="SDE79725.1"/>
    <property type="molecule type" value="Genomic_DNA"/>
</dbReference>
<organism evidence="2 3">
    <name type="scientific">Halorientalis regularis</name>
    <dbReference type="NCBI Taxonomy" id="660518"/>
    <lineage>
        <taxon>Archaea</taxon>
        <taxon>Methanobacteriati</taxon>
        <taxon>Methanobacteriota</taxon>
        <taxon>Stenosarchaea group</taxon>
        <taxon>Halobacteria</taxon>
        <taxon>Halobacteriales</taxon>
        <taxon>Haloarculaceae</taxon>
        <taxon>Halorientalis</taxon>
    </lineage>
</organism>
<protein>
    <submittedName>
        <fullName evidence="2">Inner membrane protein</fullName>
    </submittedName>
</protein>
<reference evidence="3" key="1">
    <citation type="submission" date="2016-10" db="EMBL/GenBank/DDBJ databases">
        <authorList>
            <person name="Varghese N."/>
            <person name="Submissions S."/>
        </authorList>
    </citation>
    <scope>NUCLEOTIDE SEQUENCE [LARGE SCALE GENOMIC DNA]</scope>
    <source>
        <strain evidence="3">IBRC-M 10760</strain>
    </source>
</reference>
<sequence length="171" mass="17707">MSERERLTRVYRAGHLGVSLLVFLPVGVALVLAGRADLAVLGELCVLSVASLPDVDHEVPLVSHRGVTHTVWFALLVGVGFGAVGWVLGGRPVTPSSPELAVAGFVFGTLGICAHLLGDVLTPMGITPMWPLSGRTVTLDLVRAKNPLANYGLLGLGVLGTMSAVLVVTPG</sequence>
<gene>
    <name evidence="2" type="ORF">SAMN05216218_101363</name>
</gene>
<feature type="transmembrane region" description="Helical" evidence="1">
    <location>
        <begin position="148"/>
        <end position="168"/>
    </location>
</feature>
<name>A0A1G7FVE0_9EURY</name>